<accession>A0A3L7JYJ5</accession>
<comment type="caution">
    <text evidence="1">The sequence shown here is derived from an EMBL/GenBank/DDBJ whole genome shotgun (WGS) entry which is preliminary data.</text>
</comment>
<evidence type="ECO:0000313" key="2">
    <source>
        <dbReference type="Proteomes" id="UP000276770"/>
    </source>
</evidence>
<keyword evidence="1" id="KW-0413">Isomerase</keyword>
<sequence length="165" mass="18975">MEMIIPFKGKVKFPITIDPSVWIFDDRRIDLTTYFETEEPEINAEEEYVKATSKHWEREIREGAVFPPTLKSERKFEKEKVLTGTFGIPLEPFLKNAEPLSGASKLIIETKEEAIEFPLEKTKDMILAFSKEGKPLKEDGPVHILFKDGSNRTAPIKFVQAFKVD</sequence>
<dbReference type="Proteomes" id="UP000276770">
    <property type="component" value="Unassembled WGS sequence"/>
</dbReference>
<dbReference type="GO" id="GO:0016853">
    <property type="term" value="F:isomerase activity"/>
    <property type="evidence" value="ECO:0007669"/>
    <property type="project" value="UniProtKB-KW"/>
</dbReference>
<dbReference type="OrthoDB" id="2404998at2"/>
<dbReference type="RefSeq" id="WP_121680403.1">
    <property type="nucleotide sequence ID" value="NZ_RCVZ01000005.1"/>
</dbReference>
<dbReference type="EMBL" id="RCVZ01000005">
    <property type="protein sequence ID" value="RLQ95877.1"/>
    <property type="molecule type" value="Genomic_DNA"/>
</dbReference>
<organism evidence="1 2">
    <name type="scientific">Falsibacillus albus</name>
    <dbReference type="NCBI Taxonomy" id="2478915"/>
    <lineage>
        <taxon>Bacteria</taxon>
        <taxon>Bacillati</taxon>
        <taxon>Bacillota</taxon>
        <taxon>Bacilli</taxon>
        <taxon>Bacillales</taxon>
        <taxon>Bacillaceae</taxon>
        <taxon>Falsibacillus</taxon>
    </lineage>
</organism>
<proteinExistence type="predicted"/>
<gene>
    <name evidence="1" type="ORF">D9X91_09685</name>
</gene>
<name>A0A3L7JYJ5_9BACI</name>
<evidence type="ECO:0000313" key="1">
    <source>
        <dbReference type="EMBL" id="RLQ95877.1"/>
    </source>
</evidence>
<protein>
    <submittedName>
        <fullName evidence="1">Peptidyl-prolyl cis-trans isomerase</fullName>
    </submittedName>
</protein>
<dbReference type="AlphaFoldDB" id="A0A3L7JYJ5"/>
<reference evidence="1 2" key="1">
    <citation type="submission" date="2018-10" db="EMBL/GenBank/DDBJ databases">
        <title>Falsibacillus sp. genome draft.</title>
        <authorList>
            <person name="Shi S."/>
        </authorList>
    </citation>
    <scope>NUCLEOTIDE SEQUENCE [LARGE SCALE GENOMIC DNA]</scope>
    <source>
        <strain evidence="1 2">GY 10110</strain>
    </source>
</reference>
<keyword evidence="2" id="KW-1185">Reference proteome</keyword>